<evidence type="ECO:0000313" key="2">
    <source>
        <dbReference type="EMBL" id="CAB9510006.1"/>
    </source>
</evidence>
<dbReference type="InterPro" id="IPR039992">
    <property type="entry name" value="Sep15_SelM"/>
</dbReference>
<comment type="caution">
    <text evidence="2">The sequence shown here is derived from an EMBL/GenBank/DDBJ whole genome shotgun (WGS) entry which is preliminary data.</text>
</comment>
<dbReference type="AlphaFoldDB" id="A0A9N8DWF3"/>
<keyword evidence="1" id="KW-0732">Signal</keyword>
<sequence length="208" mass="23900">MMLLLQRPRRIATLWMTLAVLWIGVSIAQEEEEATHETPLLESCRQDGFDPWQLSCETCDLLPTTSKSTSINPQERCLECCQSYKKSSLLTRPYESAVLVHRQEGADSQSEMAQFLNEHWEGLVQEKGSKRLSKLVRSDDSSASSSYGFMWRRPAPQLILWFDEIVPPNLKLKEYKNVSKEVINLDGYKKDDIKDMLSTLLPESKTKK</sequence>
<evidence type="ECO:0008006" key="4">
    <source>
        <dbReference type="Google" id="ProtNLM"/>
    </source>
</evidence>
<dbReference type="PANTHER" id="PTHR13077:SF6">
    <property type="entry name" value="SELENOPROTEIN F"/>
    <property type="match status" value="1"/>
</dbReference>
<feature type="signal peptide" evidence="1">
    <location>
        <begin position="1"/>
        <end position="28"/>
    </location>
</feature>
<evidence type="ECO:0000313" key="3">
    <source>
        <dbReference type="Proteomes" id="UP001153069"/>
    </source>
</evidence>
<dbReference type="GO" id="GO:0016491">
    <property type="term" value="F:oxidoreductase activity"/>
    <property type="evidence" value="ECO:0007669"/>
    <property type="project" value="TreeGrafter"/>
</dbReference>
<dbReference type="GO" id="GO:0005788">
    <property type="term" value="C:endoplasmic reticulum lumen"/>
    <property type="evidence" value="ECO:0007669"/>
    <property type="project" value="TreeGrafter"/>
</dbReference>
<dbReference type="Proteomes" id="UP001153069">
    <property type="component" value="Unassembled WGS sequence"/>
</dbReference>
<dbReference type="EMBL" id="CAICTM010000413">
    <property type="protein sequence ID" value="CAB9510006.1"/>
    <property type="molecule type" value="Genomic_DNA"/>
</dbReference>
<accession>A0A9N8DWF3</accession>
<protein>
    <recommendedName>
        <fullName evidence="4">Selenoprotein F/M domain-containing protein</fullName>
    </recommendedName>
</protein>
<proteinExistence type="predicted"/>
<gene>
    <name evidence="2" type="ORF">SEMRO_414_G138350.1</name>
</gene>
<dbReference type="OrthoDB" id="46884at2759"/>
<reference evidence="2" key="1">
    <citation type="submission" date="2020-06" db="EMBL/GenBank/DDBJ databases">
        <authorList>
            <consortium name="Plant Systems Biology data submission"/>
        </authorList>
    </citation>
    <scope>NUCLEOTIDE SEQUENCE</scope>
    <source>
        <strain evidence="2">D6</strain>
    </source>
</reference>
<evidence type="ECO:0000256" key="1">
    <source>
        <dbReference type="SAM" id="SignalP"/>
    </source>
</evidence>
<organism evidence="2 3">
    <name type="scientific">Seminavis robusta</name>
    <dbReference type="NCBI Taxonomy" id="568900"/>
    <lineage>
        <taxon>Eukaryota</taxon>
        <taxon>Sar</taxon>
        <taxon>Stramenopiles</taxon>
        <taxon>Ochrophyta</taxon>
        <taxon>Bacillariophyta</taxon>
        <taxon>Bacillariophyceae</taxon>
        <taxon>Bacillariophycidae</taxon>
        <taxon>Naviculales</taxon>
        <taxon>Naviculaceae</taxon>
        <taxon>Seminavis</taxon>
    </lineage>
</organism>
<dbReference type="PANTHER" id="PTHR13077">
    <property type="entry name" value="SELENOPROTEIN F"/>
    <property type="match status" value="1"/>
</dbReference>
<feature type="chain" id="PRO_5040199903" description="Selenoprotein F/M domain-containing protein" evidence="1">
    <location>
        <begin position="29"/>
        <end position="208"/>
    </location>
</feature>
<keyword evidence="3" id="KW-1185">Reference proteome</keyword>
<name>A0A9N8DWF3_9STRA</name>